<evidence type="ECO:0000313" key="3">
    <source>
        <dbReference type="Proteomes" id="UP000028868"/>
    </source>
</evidence>
<keyword evidence="1" id="KW-0812">Transmembrane</keyword>
<dbReference type="RefSeq" id="WP_035508959.1">
    <property type="nucleotide sequence ID" value="NZ_CCDH010000001.1"/>
</dbReference>
<keyword evidence="1" id="KW-1133">Transmembrane helix</keyword>
<evidence type="ECO:0000313" key="2">
    <source>
        <dbReference type="EMBL" id="CDQ24252.1"/>
    </source>
</evidence>
<keyword evidence="3" id="KW-1185">Reference proteome</keyword>
<name>A0A024P7D6_9BACI</name>
<feature type="transmembrane region" description="Helical" evidence="1">
    <location>
        <begin position="69"/>
        <end position="87"/>
    </location>
</feature>
<accession>A0A024P7D6</accession>
<protein>
    <submittedName>
        <fullName evidence="2">Uncharacterized protein</fullName>
    </submittedName>
</protein>
<evidence type="ECO:0000256" key="1">
    <source>
        <dbReference type="SAM" id="Phobius"/>
    </source>
</evidence>
<reference evidence="2 3" key="2">
    <citation type="submission" date="2014-05" db="EMBL/GenBank/DDBJ databases">
        <title>Draft genome sequence of Halobacillus karajensis HK-03.</title>
        <authorList>
            <person name="Khelaifia S."/>
            <person name="Croce O."/>
            <person name="Lagier J.C."/>
            <person name="Raoult D."/>
        </authorList>
    </citation>
    <scope>NUCLEOTIDE SEQUENCE [LARGE SCALE GENOMIC DNA]</scope>
    <source>
        <strain evidence="2 3">HD-03</strain>
    </source>
</reference>
<keyword evidence="1" id="KW-0472">Membrane</keyword>
<organism evidence="2 3">
    <name type="scientific">Halobacillus karajensis</name>
    <dbReference type="NCBI Taxonomy" id="195088"/>
    <lineage>
        <taxon>Bacteria</taxon>
        <taxon>Bacillati</taxon>
        <taxon>Bacillota</taxon>
        <taxon>Bacilli</taxon>
        <taxon>Bacillales</taxon>
        <taxon>Bacillaceae</taxon>
        <taxon>Halobacillus</taxon>
    </lineage>
</organism>
<proteinExistence type="predicted"/>
<reference evidence="3" key="1">
    <citation type="submission" date="2014-03" db="EMBL/GenBank/DDBJ databases">
        <authorList>
            <person name="Urmite Genomes U."/>
        </authorList>
    </citation>
    <scope>NUCLEOTIDE SEQUENCE [LARGE SCALE GENOMIC DNA]</scope>
    <source>
        <strain evidence="3">HD-03</strain>
    </source>
</reference>
<gene>
    <name evidence="2" type="ORF">BN983_02524</name>
</gene>
<dbReference type="AlphaFoldDB" id="A0A024P7D6"/>
<dbReference type="Proteomes" id="UP000028868">
    <property type="component" value="Unassembled WGS sequence"/>
</dbReference>
<comment type="caution">
    <text evidence="2">The sequence shown here is derived from an EMBL/GenBank/DDBJ whole genome shotgun (WGS) entry which is preliminary data.</text>
</comment>
<dbReference type="OrthoDB" id="2973680at2"/>
<feature type="transmembrane region" description="Helical" evidence="1">
    <location>
        <begin position="107"/>
        <end position="133"/>
    </location>
</feature>
<dbReference type="EMBL" id="CCDI010000003">
    <property type="protein sequence ID" value="CDQ24252.1"/>
    <property type="molecule type" value="Genomic_DNA"/>
</dbReference>
<feature type="transmembrane region" description="Helical" evidence="1">
    <location>
        <begin position="31"/>
        <end position="49"/>
    </location>
</feature>
<sequence length="134" mass="15817">MIFKILLLLLLLFAVYTLVKKERKWLKWGALAYFIIVSIVFITGSFYIITEYQLYNRPIDGGFNKHMRWVSMFSYLYILPVLLLTSYKVFTWKDWNFRGILIRVLSYGFIGLGLVCGAYLFFAAFILIFYGFAP</sequence>